<comment type="caution">
    <text evidence="4">The sequence shown here is derived from an EMBL/GenBank/DDBJ whole genome shotgun (WGS) entry which is preliminary data.</text>
</comment>
<evidence type="ECO:0000313" key="4">
    <source>
        <dbReference type="EMBL" id="TRW89755.1"/>
    </source>
</evidence>
<gene>
    <name evidence="4" type="ORF">EKO24_022170</name>
</gene>
<evidence type="ECO:0000256" key="3">
    <source>
        <dbReference type="SAM" id="MobiDB-lite"/>
    </source>
</evidence>
<name>A0ABY3C4T9_9GAMM</name>
<keyword evidence="2" id="KW-0175">Coiled coil</keyword>
<feature type="coiled-coil region" evidence="2">
    <location>
        <begin position="284"/>
        <end position="343"/>
    </location>
</feature>
<dbReference type="InterPro" id="IPR036869">
    <property type="entry name" value="J_dom_sf"/>
</dbReference>
<dbReference type="Proteomes" id="UP000733744">
    <property type="component" value="Unassembled WGS sequence"/>
</dbReference>
<evidence type="ECO:0000256" key="1">
    <source>
        <dbReference type="ARBA" id="ARBA00023186"/>
    </source>
</evidence>
<proteinExistence type="predicted"/>
<dbReference type="RefSeq" id="WP_127026651.1">
    <property type="nucleotide sequence ID" value="NZ_RYFG02000121.1"/>
</dbReference>
<keyword evidence="1" id="KW-0143">Chaperone</keyword>
<evidence type="ECO:0000256" key="2">
    <source>
        <dbReference type="SAM" id="Coils"/>
    </source>
</evidence>
<dbReference type="EMBL" id="RYFG02000121">
    <property type="protein sequence ID" value="TRW89755.1"/>
    <property type="molecule type" value="Genomic_DNA"/>
</dbReference>
<dbReference type="Gene3D" id="1.10.287.110">
    <property type="entry name" value="DnaJ domain"/>
    <property type="match status" value="1"/>
</dbReference>
<sequence length="385" mass="45169">MAQSNSKTVRITPKTAEKKPLSTAQKQFNSLTKKIDLQKKLLVEWKETIPLYHQQVEQEYEPLQDALTEHKSQWTQLLDRFYGMPLFKKTDKQKIKHLICEISGDLIAEFNKEELKPLFNKYSDEDYDTIDQETNAAAGDMMKMIAENMFNVDLDDDVDLSSPEKLHAHLQQKLSEQHETQAKAPVKERKKTKKQLEKEARQQEEEALASKSVQEVYRKLVAVLHPDREPDEQQRERKTELMQRVNTAYGKKDLLQLLELQLEIEQIDPTHLSQIADSRLKYFNKILKEQLAELEQENDQIASVFKMDLNMPFYIPLSPKQLMLMLKNDIRALQENIKAVQSELEVFENPAEFKAWLKNYKIPKRTARDDLDDLLFGGMMPFDFR</sequence>
<evidence type="ECO:0000313" key="5">
    <source>
        <dbReference type="Proteomes" id="UP000733744"/>
    </source>
</evidence>
<feature type="region of interest" description="Disordered" evidence="3">
    <location>
        <begin position="173"/>
        <end position="209"/>
    </location>
</feature>
<feature type="compositionally biased region" description="Basic and acidic residues" evidence="3">
    <location>
        <begin position="175"/>
        <end position="187"/>
    </location>
</feature>
<dbReference type="SUPFAM" id="SSF46565">
    <property type="entry name" value="Chaperone J-domain"/>
    <property type="match status" value="1"/>
</dbReference>
<accession>A0ABY3C4T9</accession>
<organism evidence="4 5">
    <name type="scientific">Candidatus Methylobacter oryzae</name>
    <dbReference type="NCBI Taxonomy" id="2497749"/>
    <lineage>
        <taxon>Bacteria</taxon>
        <taxon>Pseudomonadati</taxon>
        <taxon>Pseudomonadota</taxon>
        <taxon>Gammaproteobacteria</taxon>
        <taxon>Methylococcales</taxon>
        <taxon>Methylococcaceae</taxon>
        <taxon>Methylobacter</taxon>
    </lineage>
</organism>
<protein>
    <submittedName>
        <fullName evidence="4">J domain-containing protein</fullName>
    </submittedName>
</protein>
<reference evidence="4 5" key="1">
    <citation type="journal article" date="2019" name="Antonie Van Leeuwenhoek">
        <title>Description of 'Ca. Methylobacter oryzae' KRF1, a novel species from the environmentally important Methylobacter clade 2.</title>
        <authorList>
            <person name="Khatri K."/>
            <person name="Mohite J.A."/>
            <person name="Pandit P.S."/>
            <person name="Bahulikar R."/>
            <person name="Rahalkar M.C."/>
        </authorList>
    </citation>
    <scope>NUCLEOTIDE SEQUENCE [LARGE SCALE GENOMIC DNA]</scope>
    <source>
        <strain evidence="4 5">KRF1</strain>
    </source>
</reference>
<keyword evidence="5" id="KW-1185">Reference proteome</keyword>
<feature type="compositionally biased region" description="Basic and acidic residues" evidence="3">
    <location>
        <begin position="194"/>
        <end position="204"/>
    </location>
</feature>